<dbReference type="InterPro" id="IPR049696">
    <property type="entry name" value="HVO_0649-like"/>
</dbReference>
<dbReference type="Proteomes" id="UP000646833">
    <property type="component" value="Unassembled WGS sequence"/>
</dbReference>
<reference evidence="1" key="1">
    <citation type="journal article" date="2014" name="Int. J. Syst. Evol. Microbiol.">
        <title>Complete genome sequence of Corynebacterium casei LMG S-19264T (=DSM 44701T), isolated from a smear-ripened cheese.</title>
        <authorList>
            <consortium name="US DOE Joint Genome Institute (JGI-PGF)"/>
            <person name="Walter F."/>
            <person name="Albersmeier A."/>
            <person name="Kalinowski J."/>
            <person name="Ruckert C."/>
        </authorList>
    </citation>
    <scope>NUCLEOTIDE SEQUENCE</scope>
    <source>
        <strain evidence="1">CCM 7217</strain>
    </source>
</reference>
<accession>A0A830E5H4</accession>
<evidence type="ECO:0000313" key="1">
    <source>
        <dbReference type="EMBL" id="GGC55160.1"/>
    </source>
</evidence>
<evidence type="ECO:0000313" key="2">
    <source>
        <dbReference type="Proteomes" id="UP000646833"/>
    </source>
</evidence>
<dbReference type="AlphaFoldDB" id="A0A830E5H4"/>
<name>A0A830E5H4_9EURY</name>
<evidence type="ECO:0008006" key="3">
    <source>
        <dbReference type="Google" id="ProtNLM"/>
    </source>
</evidence>
<sequence length="56" mass="6301">MDRLRERYSEADLTCSKCGFTDDDGEWSAKTTGSSVFYRRVCPSCGAIETRTLSLK</sequence>
<organism evidence="1 2">
    <name type="scientific">Haloferax sulfurifontis</name>
    <dbReference type="NCBI Taxonomy" id="255616"/>
    <lineage>
        <taxon>Archaea</taxon>
        <taxon>Methanobacteriati</taxon>
        <taxon>Methanobacteriota</taxon>
        <taxon>Stenosarchaea group</taxon>
        <taxon>Halobacteria</taxon>
        <taxon>Halobacteriales</taxon>
        <taxon>Haloferacaceae</taxon>
        <taxon>Haloferax</taxon>
    </lineage>
</organism>
<comment type="caution">
    <text evidence="1">The sequence shown here is derived from an EMBL/GenBank/DDBJ whole genome shotgun (WGS) entry which is preliminary data.</text>
</comment>
<dbReference type="NCBIfam" id="NF041911">
    <property type="entry name" value="HVO_0649"/>
    <property type="match status" value="1"/>
</dbReference>
<protein>
    <recommendedName>
        <fullName evidence="3">Small CPxCG-related zinc finger protein</fullName>
    </recommendedName>
</protein>
<reference evidence="1" key="2">
    <citation type="submission" date="2020-09" db="EMBL/GenBank/DDBJ databases">
        <authorList>
            <person name="Sun Q."/>
            <person name="Sedlacek I."/>
        </authorList>
    </citation>
    <scope>NUCLEOTIDE SEQUENCE</scope>
    <source>
        <strain evidence="1">CCM 7217</strain>
    </source>
</reference>
<dbReference type="EMBL" id="BMCI01000002">
    <property type="protein sequence ID" value="GGC55160.1"/>
    <property type="molecule type" value="Genomic_DNA"/>
</dbReference>
<proteinExistence type="predicted"/>
<gene>
    <name evidence="1" type="ORF">GCM10007209_16150</name>
</gene>